<keyword evidence="2" id="KW-0902">Two-component regulatory system</keyword>
<dbReference type="InterPro" id="IPR011006">
    <property type="entry name" value="CheY-like_superfamily"/>
</dbReference>
<dbReference type="PROSITE" id="PS51755">
    <property type="entry name" value="OMPR_PHOB"/>
    <property type="match status" value="1"/>
</dbReference>
<accession>A0A4R1XEB7</accession>
<feature type="DNA-binding region" description="OmpR/PhoB-type" evidence="7">
    <location>
        <begin position="124"/>
        <end position="218"/>
    </location>
</feature>
<dbReference type="PROSITE" id="PS50110">
    <property type="entry name" value="RESPONSE_REGULATORY"/>
    <property type="match status" value="1"/>
</dbReference>
<dbReference type="GO" id="GO:0005829">
    <property type="term" value="C:cytosol"/>
    <property type="evidence" value="ECO:0007669"/>
    <property type="project" value="TreeGrafter"/>
</dbReference>
<dbReference type="InterPro" id="IPR001789">
    <property type="entry name" value="Sig_transdc_resp-reg_receiver"/>
</dbReference>
<dbReference type="CDD" id="cd00383">
    <property type="entry name" value="trans_reg_C"/>
    <property type="match status" value="1"/>
</dbReference>
<evidence type="ECO:0000256" key="1">
    <source>
        <dbReference type="ARBA" id="ARBA00022553"/>
    </source>
</evidence>
<dbReference type="Gene3D" id="3.40.50.2300">
    <property type="match status" value="1"/>
</dbReference>
<keyword evidence="1 6" id="KW-0597">Phosphoprotein</keyword>
<dbReference type="Pfam" id="PF00072">
    <property type="entry name" value="Response_reg"/>
    <property type="match status" value="1"/>
</dbReference>
<evidence type="ECO:0000256" key="3">
    <source>
        <dbReference type="ARBA" id="ARBA00023015"/>
    </source>
</evidence>
<evidence type="ECO:0000259" key="9">
    <source>
        <dbReference type="PROSITE" id="PS51755"/>
    </source>
</evidence>
<protein>
    <submittedName>
        <fullName evidence="10">Two-component system OmpR family response regulator/two-component system response regulator QseB</fullName>
    </submittedName>
</protein>
<dbReference type="InterPro" id="IPR039420">
    <property type="entry name" value="WalR-like"/>
</dbReference>
<dbReference type="SMART" id="SM00862">
    <property type="entry name" value="Trans_reg_C"/>
    <property type="match status" value="1"/>
</dbReference>
<comment type="caution">
    <text evidence="10">The sequence shown here is derived from an EMBL/GenBank/DDBJ whole genome shotgun (WGS) entry which is preliminary data.</text>
</comment>
<dbReference type="Proteomes" id="UP000294963">
    <property type="component" value="Unassembled WGS sequence"/>
</dbReference>
<dbReference type="Gene3D" id="1.10.10.10">
    <property type="entry name" value="Winged helix-like DNA-binding domain superfamily/Winged helix DNA-binding domain"/>
    <property type="match status" value="1"/>
</dbReference>
<dbReference type="SMART" id="SM00448">
    <property type="entry name" value="REC"/>
    <property type="match status" value="1"/>
</dbReference>
<evidence type="ECO:0000313" key="11">
    <source>
        <dbReference type="Proteomes" id="UP000294963"/>
    </source>
</evidence>
<reference evidence="10 11" key="1">
    <citation type="submission" date="2019-03" db="EMBL/GenBank/DDBJ databases">
        <title>Genomic analyses of the natural microbiome of Caenorhabditis elegans.</title>
        <authorList>
            <person name="Samuel B."/>
        </authorList>
    </citation>
    <scope>NUCLEOTIDE SEQUENCE [LARGE SCALE GENOMIC DNA]</scope>
    <source>
        <strain evidence="10 11">JUb89</strain>
    </source>
</reference>
<dbReference type="Gene3D" id="6.10.250.690">
    <property type="match status" value="1"/>
</dbReference>
<keyword evidence="4 7" id="KW-0238">DNA-binding</keyword>
<evidence type="ECO:0000256" key="5">
    <source>
        <dbReference type="ARBA" id="ARBA00023163"/>
    </source>
</evidence>
<dbReference type="GO" id="GO:0000976">
    <property type="term" value="F:transcription cis-regulatory region binding"/>
    <property type="evidence" value="ECO:0007669"/>
    <property type="project" value="TreeGrafter"/>
</dbReference>
<evidence type="ECO:0000256" key="7">
    <source>
        <dbReference type="PROSITE-ProRule" id="PRU01091"/>
    </source>
</evidence>
<evidence type="ECO:0000256" key="6">
    <source>
        <dbReference type="PROSITE-ProRule" id="PRU00169"/>
    </source>
</evidence>
<dbReference type="GO" id="GO:0006355">
    <property type="term" value="P:regulation of DNA-templated transcription"/>
    <property type="evidence" value="ECO:0007669"/>
    <property type="project" value="InterPro"/>
</dbReference>
<dbReference type="OrthoDB" id="9802426at2"/>
<evidence type="ECO:0000256" key="4">
    <source>
        <dbReference type="ARBA" id="ARBA00023125"/>
    </source>
</evidence>
<organism evidence="10 11">
    <name type="scientific">Acinetobacter calcoaceticus</name>
    <dbReference type="NCBI Taxonomy" id="471"/>
    <lineage>
        <taxon>Bacteria</taxon>
        <taxon>Pseudomonadati</taxon>
        <taxon>Pseudomonadota</taxon>
        <taxon>Gammaproteobacteria</taxon>
        <taxon>Moraxellales</taxon>
        <taxon>Moraxellaceae</taxon>
        <taxon>Acinetobacter</taxon>
        <taxon>Acinetobacter calcoaceticus/baumannii complex</taxon>
    </lineage>
</organism>
<dbReference type="GO" id="GO:0032993">
    <property type="term" value="C:protein-DNA complex"/>
    <property type="evidence" value="ECO:0007669"/>
    <property type="project" value="TreeGrafter"/>
</dbReference>
<keyword evidence="11" id="KW-1185">Reference proteome</keyword>
<feature type="domain" description="Response regulatory" evidence="8">
    <location>
        <begin position="2"/>
        <end position="116"/>
    </location>
</feature>
<name>A0A4R1XEB7_ACICA</name>
<dbReference type="InterPro" id="IPR036388">
    <property type="entry name" value="WH-like_DNA-bd_sf"/>
</dbReference>
<dbReference type="EMBL" id="SLVJ01000029">
    <property type="protein sequence ID" value="TCM61151.1"/>
    <property type="molecule type" value="Genomic_DNA"/>
</dbReference>
<dbReference type="AlphaFoldDB" id="A0A4R1XEB7"/>
<proteinExistence type="predicted"/>
<evidence type="ECO:0000259" key="8">
    <source>
        <dbReference type="PROSITE" id="PS50110"/>
    </source>
</evidence>
<dbReference type="SUPFAM" id="SSF52172">
    <property type="entry name" value="CheY-like"/>
    <property type="match status" value="1"/>
</dbReference>
<gene>
    <name evidence="10" type="ORF">EC844_1294</name>
</gene>
<dbReference type="PANTHER" id="PTHR48111:SF1">
    <property type="entry name" value="TWO-COMPONENT RESPONSE REGULATOR ORR33"/>
    <property type="match status" value="1"/>
</dbReference>
<evidence type="ECO:0000256" key="2">
    <source>
        <dbReference type="ARBA" id="ARBA00023012"/>
    </source>
</evidence>
<evidence type="ECO:0000313" key="10">
    <source>
        <dbReference type="EMBL" id="TCM61151.1"/>
    </source>
</evidence>
<dbReference type="PANTHER" id="PTHR48111">
    <property type="entry name" value="REGULATOR OF RPOS"/>
    <property type="match status" value="1"/>
</dbReference>
<feature type="modified residue" description="4-aspartylphosphate" evidence="6">
    <location>
        <position position="51"/>
    </location>
</feature>
<keyword evidence="3" id="KW-0805">Transcription regulation</keyword>
<sequence length="227" mass="25767">MRILLVEDDLLLAKATALGLDQAHYVVDIAEGVQQALHFLSVYSYHIVLLDLGLVDGHGLEVLRHLKHKKINAGVLILTAQDQVQDRIAGLQAGADDFITKPYDIHEVEARIQAILRRMSGHVSDVIQYQNIIINLSTNQVFVDEQLIEMTLKEFHLLQLLIVNQGRVVSKRKIEDSFYAYDADVNSNVIQVYMHHLRKKIGRQIIRTVKGIGYIVDHERPLHATVD</sequence>
<dbReference type="InterPro" id="IPR001867">
    <property type="entry name" value="OmpR/PhoB-type_DNA-bd"/>
</dbReference>
<feature type="domain" description="OmpR/PhoB-type" evidence="9">
    <location>
        <begin position="124"/>
        <end position="218"/>
    </location>
</feature>
<dbReference type="Pfam" id="PF00486">
    <property type="entry name" value="Trans_reg_C"/>
    <property type="match status" value="1"/>
</dbReference>
<dbReference type="GO" id="GO:0000156">
    <property type="term" value="F:phosphorelay response regulator activity"/>
    <property type="evidence" value="ECO:0007669"/>
    <property type="project" value="TreeGrafter"/>
</dbReference>
<keyword evidence="5" id="KW-0804">Transcription</keyword>